<dbReference type="InParanoid" id="D0P3Q1"/>
<dbReference type="InterPro" id="IPR054722">
    <property type="entry name" value="PolX-like_BBD"/>
</dbReference>
<sequence>MVGGKKQLPIRGIGDIILEVVDSEGTTRQLEFCDVLFVPDMKFNLLSFAQVLKMGIQLVFSRTRCTFFVSKDYKLQVELAADMDLFQLRAKTPPKKPPNALMVSDSADDNPVNALVT</sequence>
<evidence type="ECO:0000313" key="4">
    <source>
        <dbReference type="Proteomes" id="UP000006643"/>
    </source>
</evidence>
<dbReference type="OMA" id="FSRTRCT"/>
<dbReference type="VEuPathDB" id="FungiDB:PITG_21264"/>
<dbReference type="GeneID" id="9466671"/>
<dbReference type="KEGG" id="pif:PITG_21264"/>
<protein>
    <recommendedName>
        <fullName evidence="2">Retrovirus-related Pol polyprotein from transposon TNT 1-94-like beta-barrel domain-containing protein</fullName>
    </recommendedName>
</protein>
<reference evidence="4" key="1">
    <citation type="journal article" date="2009" name="Nature">
        <title>Genome sequence and analysis of the Irish potato famine pathogen Phytophthora infestans.</title>
        <authorList>
            <consortium name="The Broad Institute Genome Sequencing Platform"/>
            <person name="Haas B.J."/>
            <person name="Kamoun S."/>
            <person name="Zody M.C."/>
            <person name="Jiang R.H."/>
            <person name="Handsaker R.E."/>
            <person name="Cano L.M."/>
            <person name="Grabherr M."/>
            <person name="Kodira C.D."/>
            <person name="Raffaele S."/>
            <person name="Torto-Alalibo T."/>
            <person name="Bozkurt T.O."/>
            <person name="Ah-Fong A.M."/>
            <person name="Alvarado L."/>
            <person name="Anderson V.L."/>
            <person name="Armstrong M.R."/>
            <person name="Avrova A."/>
            <person name="Baxter L."/>
            <person name="Beynon J."/>
            <person name="Boevink P.C."/>
            <person name="Bollmann S.R."/>
            <person name="Bos J.I."/>
            <person name="Bulone V."/>
            <person name="Cai G."/>
            <person name="Cakir C."/>
            <person name="Carrington J.C."/>
            <person name="Chawner M."/>
            <person name="Conti L."/>
            <person name="Costanzo S."/>
            <person name="Ewan R."/>
            <person name="Fahlgren N."/>
            <person name="Fischbach M.A."/>
            <person name="Fugelstad J."/>
            <person name="Gilroy E.M."/>
            <person name="Gnerre S."/>
            <person name="Green P.J."/>
            <person name="Grenville-Briggs L.J."/>
            <person name="Griffith J."/>
            <person name="Grunwald N.J."/>
            <person name="Horn K."/>
            <person name="Horner N.R."/>
            <person name="Hu C.H."/>
            <person name="Huitema E."/>
            <person name="Jeong D.H."/>
            <person name="Jones A.M."/>
            <person name="Jones J.D."/>
            <person name="Jones R.W."/>
            <person name="Karlsson E.K."/>
            <person name="Kunjeti S.G."/>
            <person name="Lamour K."/>
            <person name="Liu Z."/>
            <person name="Ma L."/>
            <person name="Maclean D."/>
            <person name="Chibucos M.C."/>
            <person name="McDonald H."/>
            <person name="McWalters J."/>
            <person name="Meijer H.J."/>
            <person name="Morgan W."/>
            <person name="Morris P.F."/>
            <person name="Munro C.A."/>
            <person name="O'Neill K."/>
            <person name="Ospina-Giraldo M."/>
            <person name="Pinzon A."/>
            <person name="Pritchard L."/>
            <person name="Ramsahoye B."/>
            <person name="Ren Q."/>
            <person name="Restrepo S."/>
            <person name="Roy S."/>
            <person name="Sadanandom A."/>
            <person name="Savidor A."/>
            <person name="Schornack S."/>
            <person name="Schwartz D.C."/>
            <person name="Schumann U.D."/>
            <person name="Schwessinger B."/>
            <person name="Seyer L."/>
            <person name="Sharpe T."/>
            <person name="Silvar C."/>
            <person name="Song J."/>
            <person name="Studholme D.J."/>
            <person name="Sykes S."/>
            <person name="Thines M."/>
            <person name="van de Vondervoort P.J."/>
            <person name="Phuntumart V."/>
            <person name="Wawra S."/>
            <person name="Weide R."/>
            <person name="Win J."/>
            <person name="Young C."/>
            <person name="Zhou S."/>
            <person name="Fry W."/>
            <person name="Meyers B.C."/>
            <person name="van West P."/>
            <person name="Ristaino J."/>
            <person name="Govers F."/>
            <person name="Birch P.R."/>
            <person name="Whisson S.C."/>
            <person name="Judelson H.S."/>
            <person name="Nusbaum C."/>
        </authorList>
    </citation>
    <scope>NUCLEOTIDE SEQUENCE [LARGE SCALE GENOMIC DNA]</scope>
    <source>
        <strain evidence="4">T30-4</strain>
    </source>
</reference>
<accession>D0P3Q1</accession>
<keyword evidence="4" id="KW-1185">Reference proteome</keyword>
<organism evidence="3 4">
    <name type="scientific">Phytophthora infestans (strain T30-4)</name>
    <name type="common">Potato late blight agent</name>
    <dbReference type="NCBI Taxonomy" id="403677"/>
    <lineage>
        <taxon>Eukaryota</taxon>
        <taxon>Sar</taxon>
        <taxon>Stramenopiles</taxon>
        <taxon>Oomycota</taxon>
        <taxon>Peronosporomycetes</taxon>
        <taxon>Peronosporales</taxon>
        <taxon>Peronosporaceae</taxon>
        <taxon>Phytophthora</taxon>
    </lineage>
</organism>
<evidence type="ECO:0000256" key="1">
    <source>
        <dbReference type="SAM" id="MobiDB-lite"/>
    </source>
</evidence>
<dbReference type="Pfam" id="PF22936">
    <property type="entry name" value="Pol_BBD"/>
    <property type="match status" value="1"/>
</dbReference>
<dbReference type="HOGENOM" id="CLU_2089542_0_0_1"/>
<gene>
    <name evidence="3" type="ORF">PITG_21264</name>
</gene>
<feature type="domain" description="Retrovirus-related Pol polyprotein from transposon TNT 1-94-like beta-barrel" evidence="2">
    <location>
        <begin position="2"/>
        <end position="55"/>
    </location>
</feature>
<dbReference type="Proteomes" id="UP000006643">
    <property type="component" value="Unassembled WGS sequence"/>
</dbReference>
<evidence type="ECO:0000259" key="2">
    <source>
        <dbReference type="Pfam" id="PF22936"/>
    </source>
</evidence>
<dbReference type="EMBL" id="DS028405">
    <property type="protein sequence ID" value="EEY60492.1"/>
    <property type="molecule type" value="Genomic_DNA"/>
</dbReference>
<name>D0P3Q1_PHYIT</name>
<dbReference type="eggNOG" id="KOG0017">
    <property type="taxonomic scope" value="Eukaryota"/>
</dbReference>
<dbReference type="AlphaFoldDB" id="D0P3Q1"/>
<dbReference type="OrthoDB" id="7691805at2759"/>
<proteinExistence type="predicted"/>
<dbReference type="RefSeq" id="XP_002895073.1">
    <property type="nucleotide sequence ID" value="XM_002895027.1"/>
</dbReference>
<feature type="region of interest" description="Disordered" evidence="1">
    <location>
        <begin position="93"/>
        <end position="117"/>
    </location>
</feature>
<evidence type="ECO:0000313" key="3">
    <source>
        <dbReference type="EMBL" id="EEY60492.1"/>
    </source>
</evidence>